<dbReference type="Proteomes" id="UP001226867">
    <property type="component" value="Unassembled WGS sequence"/>
</dbReference>
<dbReference type="InterPro" id="IPR044094">
    <property type="entry name" value="AtsA-like_MBL-fold"/>
</dbReference>
<dbReference type="EC" id="3.1.26.11" evidence="4"/>
<dbReference type="Gene3D" id="3.60.15.10">
    <property type="entry name" value="Ribonuclease Z/Hydroxyacylglutathione hydrolase-like"/>
    <property type="match status" value="1"/>
</dbReference>
<evidence type="ECO:0000256" key="2">
    <source>
        <dbReference type="SAM" id="SignalP"/>
    </source>
</evidence>
<keyword evidence="5" id="KW-1185">Reference proteome</keyword>
<keyword evidence="2" id="KW-0732">Signal</keyword>
<dbReference type="Pfam" id="PF12706">
    <property type="entry name" value="Lactamase_B_2"/>
    <property type="match status" value="1"/>
</dbReference>
<sequence>MNPFFRALLVALALFFTGWTYADDGEIKVTLLGTGSPNPSPERFSMSTLVTAGGQNLLFDAGRGSAIRLWQAGIPVGKLDAVFITHYHSDHTVGLPDIWLTGWIDTPYGRRKQPLKLIGPSGVLPLARGLEAAYASDVTTRVADEHLSADAARIDAREFSGNGVAVFEHGGVKVTAFEVDHGDKIKPAYGYRVDYKGHSVLISGDTRRSDNLVKFATGVDLLIHEVCMVNEEALAANPGFQAIVAHHVTPADAGEVFTGAKPKLAVYSHLVFLSDTKFPRPTVDALIEQTRKTYSGPLVVGQDLMAFSVGEEVKQLPLAAR</sequence>
<evidence type="ECO:0000256" key="1">
    <source>
        <dbReference type="ARBA" id="ARBA00022801"/>
    </source>
</evidence>
<feature type="signal peptide" evidence="2">
    <location>
        <begin position="1"/>
        <end position="22"/>
    </location>
</feature>
<proteinExistence type="predicted"/>
<evidence type="ECO:0000313" key="5">
    <source>
        <dbReference type="Proteomes" id="UP001226867"/>
    </source>
</evidence>
<organism evidence="4 5">
    <name type="scientific">Variovorax ginsengisoli</name>
    <dbReference type="NCBI Taxonomy" id="363844"/>
    <lineage>
        <taxon>Bacteria</taxon>
        <taxon>Pseudomonadati</taxon>
        <taxon>Pseudomonadota</taxon>
        <taxon>Betaproteobacteria</taxon>
        <taxon>Burkholderiales</taxon>
        <taxon>Comamonadaceae</taxon>
        <taxon>Variovorax</taxon>
    </lineage>
</organism>
<gene>
    <name evidence="4" type="ORF">J2W36_002964</name>
</gene>
<dbReference type="SUPFAM" id="SSF56281">
    <property type="entry name" value="Metallo-hydrolase/oxidoreductase"/>
    <property type="match status" value="1"/>
</dbReference>
<dbReference type="EMBL" id="JAUSRO010000009">
    <property type="protein sequence ID" value="MDP9900698.1"/>
    <property type="molecule type" value="Genomic_DNA"/>
</dbReference>
<comment type="caution">
    <text evidence="4">The sequence shown here is derived from an EMBL/GenBank/DDBJ whole genome shotgun (WGS) entry which is preliminary data.</text>
</comment>
<dbReference type="InterPro" id="IPR001279">
    <property type="entry name" value="Metallo-B-lactamas"/>
</dbReference>
<dbReference type="PANTHER" id="PTHR46018:SF2">
    <property type="entry name" value="ZINC PHOSPHODIESTERASE ELAC PROTEIN 1"/>
    <property type="match status" value="1"/>
</dbReference>
<dbReference type="RefSeq" id="WP_307690509.1">
    <property type="nucleotide sequence ID" value="NZ_JAUSRO010000009.1"/>
</dbReference>
<accession>A0ABT9S8M1</accession>
<feature type="chain" id="PRO_5047453729" evidence="2">
    <location>
        <begin position="23"/>
        <end position="321"/>
    </location>
</feature>
<dbReference type="InterPro" id="IPR036866">
    <property type="entry name" value="RibonucZ/Hydroxyglut_hydro"/>
</dbReference>
<dbReference type="GO" id="GO:0042781">
    <property type="term" value="F:3'-tRNA processing endoribonuclease activity"/>
    <property type="evidence" value="ECO:0007669"/>
    <property type="project" value="UniProtKB-EC"/>
</dbReference>
<evidence type="ECO:0000259" key="3">
    <source>
        <dbReference type="SMART" id="SM00849"/>
    </source>
</evidence>
<dbReference type="CDD" id="cd07719">
    <property type="entry name" value="arylsulfatase_AtsA-like_MBL-fold"/>
    <property type="match status" value="1"/>
</dbReference>
<name>A0ABT9S8M1_9BURK</name>
<dbReference type="SMART" id="SM00849">
    <property type="entry name" value="Lactamase_B"/>
    <property type="match status" value="1"/>
</dbReference>
<reference evidence="4 5" key="1">
    <citation type="submission" date="2023-07" db="EMBL/GenBank/DDBJ databases">
        <title>Sorghum-associated microbial communities from plants grown in Nebraska, USA.</title>
        <authorList>
            <person name="Schachtman D."/>
        </authorList>
    </citation>
    <scope>NUCLEOTIDE SEQUENCE [LARGE SCALE GENOMIC DNA]</scope>
    <source>
        <strain evidence="4 5">DS1607</strain>
    </source>
</reference>
<evidence type="ECO:0000313" key="4">
    <source>
        <dbReference type="EMBL" id="MDP9900698.1"/>
    </source>
</evidence>
<feature type="domain" description="Metallo-beta-lactamase" evidence="3">
    <location>
        <begin position="44"/>
        <end position="247"/>
    </location>
</feature>
<dbReference type="PANTHER" id="PTHR46018">
    <property type="entry name" value="ZINC PHOSPHODIESTERASE ELAC PROTEIN 1"/>
    <property type="match status" value="1"/>
</dbReference>
<protein>
    <submittedName>
        <fullName evidence="4">Ribonuclease Z</fullName>
        <ecNumber evidence="4">3.1.26.11</ecNumber>
    </submittedName>
</protein>
<keyword evidence="1 4" id="KW-0378">Hydrolase</keyword>